<dbReference type="InterPro" id="IPR001000">
    <property type="entry name" value="GH10_dom"/>
</dbReference>
<dbReference type="InterPro" id="IPR031158">
    <property type="entry name" value="GH10_AS"/>
</dbReference>
<evidence type="ECO:0000256" key="10">
    <source>
        <dbReference type="RuleBase" id="RU361174"/>
    </source>
</evidence>
<comment type="catalytic activity">
    <reaction evidence="1 10">
        <text>Endohydrolysis of (1-&gt;4)-beta-D-xylosidic linkages in xylans.</text>
        <dbReference type="EC" id="3.2.1.8"/>
    </reaction>
</comment>
<dbReference type="InterPro" id="IPR044846">
    <property type="entry name" value="GH10"/>
</dbReference>
<keyword evidence="4" id="KW-0732">Signal</keyword>
<evidence type="ECO:0000256" key="6">
    <source>
        <dbReference type="ARBA" id="ARBA00023277"/>
    </source>
</evidence>
<feature type="domain" description="GH10" evidence="11">
    <location>
        <begin position="50"/>
        <end position="386"/>
    </location>
</feature>
<dbReference type="EC" id="3.2.1.8" evidence="10"/>
<dbReference type="RefSeq" id="WP_190563774.1">
    <property type="nucleotide sequence ID" value="NZ_JACJQU010000017.1"/>
</dbReference>
<dbReference type="PRINTS" id="PR00134">
    <property type="entry name" value="GLHYDRLASE10"/>
</dbReference>
<comment type="caution">
    <text evidence="12">The sequence shown here is derived from an EMBL/GenBank/DDBJ whole genome shotgun (WGS) entry which is preliminary data.</text>
</comment>
<comment type="similarity">
    <text evidence="2 10">Belongs to the glycosyl hydrolase 10 (cellulase F) family.</text>
</comment>
<proteinExistence type="inferred from homology"/>
<organism evidence="12 13">
    <name type="scientific">Anabaena sphaerica FACHB-251</name>
    <dbReference type="NCBI Taxonomy" id="2692883"/>
    <lineage>
        <taxon>Bacteria</taxon>
        <taxon>Bacillati</taxon>
        <taxon>Cyanobacteriota</taxon>
        <taxon>Cyanophyceae</taxon>
        <taxon>Nostocales</taxon>
        <taxon>Nostocaceae</taxon>
        <taxon>Anabaena</taxon>
    </lineage>
</organism>
<keyword evidence="8 10" id="KW-0624">Polysaccharide degradation</keyword>
<sequence>MTKKILLNRRQILQLGLGSLAGIGTLALGRAKSWSKQISSLDNPNRKFTVIGTASLKERAADKGLFYGSAARNNPLSSDQTFIANFIQECGILVPEWDQKWTSLRPNISTFDFTYADRLAKFAKSHDMLLRGHTLVWHQNLPAWFQEEVNGSNVEQILQQHINTVVGRYAGKIHSWDVVNEAINVKDGRSDGLRQTPWLQLMGPDYLDFAFRAAAAADPKALLVYNEYGLDYDSRDDKAKRSAVLKLLEGLKSKGTPIHALGIQGHLNGAGNFLFNPRKFRSFLRDVASLGLKIIITELDVLDKDLPKNISKRDRIVAAAYEDYLSAALQEKAVIGVLTWGLSDRYTWLAEDNSSGERLSLPFSLRPLPLDVNGNRKLVWNAIARAFDQAPMRLPHSS</sequence>
<keyword evidence="5 10" id="KW-0378">Hydrolase</keyword>
<evidence type="ECO:0000313" key="13">
    <source>
        <dbReference type="Proteomes" id="UP000662185"/>
    </source>
</evidence>
<reference evidence="13" key="1">
    <citation type="journal article" date="2020" name="ISME J.">
        <title>Comparative genomics reveals insights into cyanobacterial evolution and habitat adaptation.</title>
        <authorList>
            <person name="Chen M.Y."/>
            <person name="Teng W.K."/>
            <person name="Zhao L."/>
            <person name="Hu C.X."/>
            <person name="Zhou Y.K."/>
            <person name="Han B.P."/>
            <person name="Song L.R."/>
            <person name="Shu W.S."/>
        </authorList>
    </citation>
    <scope>NUCLEOTIDE SEQUENCE [LARGE SCALE GENOMIC DNA]</scope>
    <source>
        <strain evidence="13">FACHB-251</strain>
    </source>
</reference>
<accession>A0A926WK57</accession>
<evidence type="ECO:0000256" key="9">
    <source>
        <dbReference type="PROSITE-ProRule" id="PRU10061"/>
    </source>
</evidence>
<keyword evidence="13" id="KW-1185">Reference proteome</keyword>
<dbReference type="Pfam" id="PF00331">
    <property type="entry name" value="Glyco_hydro_10"/>
    <property type="match status" value="1"/>
</dbReference>
<dbReference type="SMART" id="SM00633">
    <property type="entry name" value="Glyco_10"/>
    <property type="match status" value="1"/>
</dbReference>
<keyword evidence="6 10" id="KW-0119">Carbohydrate metabolism</keyword>
<dbReference type="PROSITE" id="PS51760">
    <property type="entry name" value="GH10_2"/>
    <property type="match status" value="1"/>
</dbReference>
<dbReference type="SUPFAM" id="SSF51445">
    <property type="entry name" value="(Trans)glycosidases"/>
    <property type="match status" value="1"/>
</dbReference>
<evidence type="ECO:0000256" key="7">
    <source>
        <dbReference type="ARBA" id="ARBA00023295"/>
    </source>
</evidence>
<dbReference type="GO" id="GO:0031176">
    <property type="term" value="F:endo-1,4-beta-xylanase activity"/>
    <property type="evidence" value="ECO:0007669"/>
    <property type="project" value="UniProtKB-EC"/>
</dbReference>
<dbReference type="Gene3D" id="3.20.20.80">
    <property type="entry name" value="Glycosidases"/>
    <property type="match status" value="1"/>
</dbReference>
<dbReference type="Proteomes" id="UP000662185">
    <property type="component" value="Unassembled WGS sequence"/>
</dbReference>
<evidence type="ECO:0000256" key="8">
    <source>
        <dbReference type="ARBA" id="ARBA00023326"/>
    </source>
</evidence>
<dbReference type="AlphaFoldDB" id="A0A926WK57"/>
<evidence type="ECO:0000259" key="11">
    <source>
        <dbReference type="PROSITE" id="PS51760"/>
    </source>
</evidence>
<keyword evidence="3" id="KW-0858">Xylan degradation</keyword>
<protein>
    <recommendedName>
        <fullName evidence="10">Beta-xylanase</fullName>
        <ecNumber evidence="10">3.2.1.8</ecNumber>
    </recommendedName>
</protein>
<dbReference type="GO" id="GO:0045493">
    <property type="term" value="P:xylan catabolic process"/>
    <property type="evidence" value="ECO:0007669"/>
    <property type="project" value="UniProtKB-KW"/>
</dbReference>
<keyword evidence="7 10" id="KW-0326">Glycosidase</keyword>
<name>A0A926WK57_9NOST</name>
<gene>
    <name evidence="12" type="ORF">H6G06_21250</name>
</gene>
<dbReference type="InterPro" id="IPR017853">
    <property type="entry name" value="GH"/>
</dbReference>
<dbReference type="PANTHER" id="PTHR31490">
    <property type="entry name" value="GLYCOSYL HYDROLASE"/>
    <property type="match status" value="1"/>
</dbReference>
<dbReference type="PROSITE" id="PS00591">
    <property type="entry name" value="GH10_1"/>
    <property type="match status" value="1"/>
</dbReference>
<evidence type="ECO:0000256" key="1">
    <source>
        <dbReference type="ARBA" id="ARBA00000681"/>
    </source>
</evidence>
<evidence type="ECO:0000256" key="5">
    <source>
        <dbReference type="ARBA" id="ARBA00022801"/>
    </source>
</evidence>
<evidence type="ECO:0000256" key="4">
    <source>
        <dbReference type="ARBA" id="ARBA00022729"/>
    </source>
</evidence>
<dbReference type="EMBL" id="JACJQU010000017">
    <property type="protein sequence ID" value="MBD2295932.1"/>
    <property type="molecule type" value="Genomic_DNA"/>
</dbReference>
<evidence type="ECO:0000313" key="12">
    <source>
        <dbReference type="EMBL" id="MBD2295932.1"/>
    </source>
</evidence>
<evidence type="ECO:0000256" key="2">
    <source>
        <dbReference type="ARBA" id="ARBA00007495"/>
    </source>
</evidence>
<feature type="active site" description="Nucleophile" evidence="9">
    <location>
        <position position="298"/>
    </location>
</feature>
<evidence type="ECO:0000256" key="3">
    <source>
        <dbReference type="ARBA" id="ARBA00022651"/>
    </source>
</evidence>
<dbReference type="PANTHER" id="PTHR31490:SF88">
    <property type="entry name" value="BETA-XYLANASE"/>
    <property type="match status" value="1"/>
</dbReference>